<keyword evidence="1" id="KW-0813">Transport</keyword>
<feature type="binding site" description="covalent" evidence="6">
    <location>
        <position position="80"/>
    </location>
    <ligand>
        <name>heme c</name>
        <dbReference type="ChEBI" id="CHEBI:61717"/>
        <label>2</label>
    </ligand>
</feature>
<keyword evidence="3 6" id="KW-0479">Metal-binding</keyword>
<evidence type="ECO:0000256" key="3">
    <source>
        <dbReference type="ARBA" id="ARBA00022723"/>
    </source>
</evidence>
<dbReference type="Gene3D" id="3.90.10.10">
    <property type="entry name" value="Cytochrome C3"/>
    <property type="match status" value="1"/>
</dbReference>
<keyword evidence="10" id="KW-1185">Reference proteome</keyword>
<feature type="binding site" description="axial binding residue" evidence="6">
    <location>
        <position position="75"/>
    </location>
    <ligand>
        <name>heme c</name>
        <dbReference type="ChEBI" id="CHEBI:61717"/>
        <label>1</label>
    </ligand>
    <ligandPart>
        <name>Fe</name>
        <dbReference type="ChEBI" id="CHEBI:18248"/>
    </ligandPart>
</feature>
<feature type="binding site" description="axial binding residue" evidence="6">
    <location>
        <position position="107"/>
    </location>
    <ligand>
        <name>heme c</name>
        <dbReference type="ChEBI" id="CHEBI:61717"/>
        <label>1</label>
    </ligand>
    <ligandPart>
        <name>Fe</name>
        <dbReference type="ChEBI" id="CHEBI:18248"/>
    </ligandPart>
</feature>
<dbReference type="RefSeq" id="WP_005026215.1">
    <property type="nucleotide sequence ID" value="NZ_KE150238.1"/>
</dbReference>
<dbReference type="STRING" id="563192.HMPREF0179_01235"/>
<dbReference type="GO" id="GO:0009055">
    <property type="term" value="F:electron transfer activity"/>
    <property type="evidence" value="ECO:0007669"/>
    <property type="project" value="InterPro"/>
</dbReference>
<gene>
    <name evidence="9" type="ORF">HMPREF0179_01235</name>
</gene>
<dbReference type="GO" id="GO:0020037">
    <property type="term" value="F:heme binding"/>
    <property type="evidence" value="ECO:0007669"/>
    <property type="project" value="InterPro"/>
</dbReference>
<name>E5Y4X2_BILW3</name>
<organism evidence="9 10">
    <name type="scientific">Bilophila wadsworthia (strain 3_1_6)</name>
    <dbReference type="NCBI Taxonomy" id="563192"/>
    <lineage>
        <taxon>Bacteria</taxon>
        <taxon>Pseudomonadati</taxon>
        <taxon>Thermodesulfobacteriota</taxon>
        <taxon>Desulfovibrionia</taxon>
        <taxon>Desulfovibrionales</taxon>
        <taxon>Desulfovibrionaceae</taxon>
        <taxon>Bilophila</taxon>
    </lineage>
</organism>
<protein>
    <recommendedName>
        <fullName evidence="8">Class III cytochrome C domain-containing protein</fullName>
    </recommendedName>
</protein>
<feature type="binding site" description="axial binding residue" evidence="6">
    <location>
        <position position="81"/>
    </location>
    <ligand>
        <name>heme c</name>
        <dbReference type="ChEBI" id="CHEBI:61717"/>
        <label>1</label>
    </ligand>
    <ligandPart>
        <name>Fe</name>
        <dbReference type="ChEBI" id="CHEBI:18248"/>
    </ligandPart>
</feature>
<keyword evidence="5 6" id="KW-0408">Iron</keyword>
<dbReference type="AlphaFoldDB" id="E5Y4X2"/>
<feature type="domain" description="Class III cytochrome C" evidence="8">
    <location>
        <begin position="28"/>
        <end position="132"/>
    </location>
</feature>
<feature type="binding site" description="covalent" evidence="6">
    <location>
        <position position="64"/>
    </location>
    <ligand>
        <name>heme c</name>
        <dbReference type="ChEBI" id="CHEBI:61717"/>
        <label>1</label>
    </ligand>
</feature>
<feature type="binding site" description="axial binding residue" evidence="6">
    <location>
        <position position="63"/>
    </location>
    <ligand>
        <name>heme c</name>
        <dbReference type="ChEBI" id="CHEBI:61717"/>
        <label>1</label>
    </ligand>
    <ligandPart>
        <name>Fe</name>
        <dbReference type="ChEBI" id="CHEBI:18248"/>
    </ligandPart>
</feature>
<reference evidence="9 10" key="1">
    <citation type="submission" date="2010-10" db="EMBL/GenBank/DDBJ databases">
        <authorList>
            <consortium name="The Broad Institute Genome Sequencing Platform"/>
            <person name="Ward D."/>
            <person name="Earl A."/>
            <person name="Feldgarden M."/>
            <person name="Young S.K."/>
            <person name="Gargeya S."/>
            <person name="Zeng Q."/>
            <person name="Alvarado L."/>
            <person name="Berlin A."/>
            <person name="Bochicchio J."/>
            <person name="Chapman S.B."/>
            <person name="Chen Z."/>
            <person name="Freedman E."/>
            <person name="Gellesch M."/>
            <person name="Goldberg J."/>
            <person name="Griggs A."/>
            <person name="Gujja S."/>
            <person name="Heilman E."/>
            <person name="Heiman D."/>
            <person name="Howarth C."/>
            <person name="Mehta T."/>
            <person name="Neiman D."/>
            <person name="Pearson M."/>
            <person name="Roberts A."/>
            <person name="Saif S."/>
            <person name="Shea T."/>
            <person name="Shenoy N."/>
            <person name="Sisk P."/>
            <person name="Stolte C."/>
            <person name="Sykes S."/>
            <person name="White J."/>
            <person name="Yandava C."/>
            <person name="Allen-Vercoe E."/>
            <person name="Sibley C."/>
            <person name="Ambrose C.E."/>
            <person name="Strauss J."/>
            <person name="Daigneault M."/>
            <person name="Haas B."/>
            <person name="Nusbaum C."/>
            <person name="Birren B."/>
        </authorList>
    </citation>
    <scope>NUCLEOTIDE SEQUENCE [LARGE SCALE GENOMIC DNA]</scope>
    <source>
        <strain evidence="9 10">3_1_6</strain>
    </source>
</reference>
<evidence type="ECO:0000313" key="9">
    <source>
        <dbReference type="EMBL" id="EFV44940.1"/>
    </source>
</evidence>
<comment type="cofactor">
    <cofactor evidence="6">
        <name>heme c</name>
        <dbReference type="ChEBI" id="CHEBI:61717"/>
    </cofactor>
    <text evidence="6">Binds 4 heme c groups covalently per monomer.</text>
</comment>
<evidence type="ECO:0000256" key="2">
    <source>
        <dbReference type="ARBA" id="ARBA00022617"/>
    </source>
</evidence>
<feature type="binding site" description="axial binding residue" evidence="6">
    <location>
        <position position="131"/>
    </location>
    <ligand>
        <name>heme c</name>
        <dbReference type="ChEBI" id="CHEBI:61717"/>
        <label>1</label>
    </ligand>
    <ligandPart>
        <name>Fe</name>
        <dbReference type="ChEBI" id="CHEBI:18248"/>
    </ligandPart>
</feature>
<feature type="binding site" description="axial binding residue" evidence="6">
    <location>
        <position position="110"/>
    </location>
    <ligand>
        <name>heme c</name>
        <dbReference type="ChEBI" id="CHEBI:61717"/>
        <label>1</label>
    </ligand>
    <ligandPart>
        <name>Fe</name>
        <dbReference type="ChEBI" id="CHEBI:18248"/>
    </ligandPart>
</feature>
<evidence type="ECO:0000259" key="8">
    <source>
        <dbReference type="Pfam" id="PF02085"/>
    </source>
</evidence>
<dbReference type="InterPro" id="IPR002322">
    <property type="entry name" value="Cyt_c_III"/>
</dbReference>
<dbReference type="GO" id="GO:0046872">
    <property type="term" value="F:metal ion binding"/>
    <property type="evidence" value="ECO:0007669"/>
    <property type="project" value="UniProtKB-KW"/>
</dbReference>
<dbReference type="Pfam" id="PF02085">
    <property type="entry name" value="Cytochrom_CIII"/>
    <property type="match status" value="1"/>
</dbReference>
<dbReference type="HOGENOM" id="CLU_125874_3_0_7"/>
<dbReference type="SUPFAM" id="SSF48695">
    <property type="entry name" value="Multiheme cytochromes"/>
    <property type="match status" value="1"/>
</dbReference>
<keyword evidence="2 6" id="KW-0349">Heme</keyword>
<feature type="chain" id="PRO_5003202977" description="Class III cytochrome C domain-containing protein" evidence="7">
    <location>
        <begin position="21"/>
        <end position="136"/>
    </location>
</feature>
<evidence type="ECO:0000256" key="5">
    <source>
        <dbReference type="ARBA" id="ARBA00023004"/>
    </source>
</evidence>
<accession>E5Y4X2</accession>
<sequence>MKRLILCALAVAGLCIPALATDPTPEQKAQIEKPMTMNNTGNEKKQVIFTHSAHAKTDCAFCHHKAVEGNIYVGCAAKGCHDNMDKKDKSEHGYYFTMHNKKSEKSCMGCHQKAVAENPDLKEKFKGCNPCHAKNS</sequence>
<feature type="binding site" description="axial binding residue" evidence="6">
    <location>
        <position position="51"/>
    </location>
    <ligand>
        <name>heme c</name>
        <dbReference type="ChEBI" id="CHEBI:61717"/>
        <label>1</label>
    </ligand>
    <ligandPart>
        <name>Fe</name>
        <dbReference type="ChEBI" id="CHEBI:18248"/>
    </ligandPart>
</feature>
<dbReference type="GeneID" id="78086367"/>
<feature type="binding site" description="axial binding residue" evidence="6">
    <location>
        <position position="128"/>
    </location>
    <ligand>
        <name>heme c</name>
        <dbReference type="ChEBI" id="CHEBI:61717"/>
        <label>1</label>
    </ligand>
    <ligandPart>
        <name>Fe</name>
        <dbReference type="ChEBI" id="CHEBI:18248"/>
    </ligandPart>
</feature>
<dbReference type="InterPro" id="IPR036280">
    <property type="entry name" value="Multihaem_cyt_sf"/>
</dbReference>
<keyword evidence="7" id="KW-0732">Signal</keyword>
<feature type="signal peptide" evidence="7">
    <location>
        <begin position="1"/>
        <end position="20"/>
    </location>
</feature>
<evidence type="ECO:0000313" key="10">
    <source>
        <dbReference type="Proteomes" id="UP000006034"/>
    </source>
</evidence>
<feature type="binding site" description="axial binding residue" evidence="6">
    <location>
        <position position="62"/>
    </location>
    <ligand>
        <name>heme c</name>
        <dbReference type="ChEBI" id="CHEBI:61717"/>
        <label>1</label>
    </ligand>
    <ligandPart>
        <name>Fe</name>
        <dbReference type="ChEBI" id="CHEBI:18248"/>
    </ligandPart>
</feature>
<keyword evidence="4" id="KW-0249">Electron transport</keyword>
<dbReference type="CDD" id="cd08168">
    <property type="entry name" value="Cytochrom_C3"/>
    <property type="match status" value="1"/>
</dbReference>
<reference evidence="9 10" key="2">
    <citation type="submission" date="2013-04" db="EMBL/GenBank/DDBJ databases">
        <title>The Genome Sequence of Bilophila wadsworthia 3_1_6.</title>
        <authorList>
            <consortium name="The Broad Institute Genomics Platform"/>
            <person name="Earl A."/>
            <person name="Ward D."/>
            <person name="Feldgarden M."/>
            <person name="Gevers D."/>
            <person name="Sibley C."/>
            <person name="Strauss J."/>
            <person name="Allen-Vercoe E."/>
            <person name="Walker B."/>
            <person name="Young S."/>
            <person name="Zeng Q."/>
            <person name="Gargeya S."/>
            <person name="Fitzgerald M."/>
            <person name="Haas B."/>
            <person name="Abouelleil A."/>
            <person name="Allen A.W."/>
            <person name="Alvarado L."/>
            <person name="Arachchi H.M."/>
            <person name="Berlin A.M."/>
            <person name="Chapman S.B."/>
            <person name="Gainer-Dewar J."/>
            <person name="Goldberg J."/>
            <person name="Griggs A."/>
            <person name="Gujja S."/>
            <person name="Hansen M."/>
            <person name="Howarth C."/>
            <person name="Imamovic A."/>
            <person name="Ireland A."/>
            <person name="Larimer J."/>
            <person name="McCowan C."/>
            <person name="Murphy C."/>
            <person name="Pearson M."/>
            <person name="Poon T.W."/>
            <person name="Priest M."/>
            <person name="Roberts A."/>
            <person name="Saif S."/>
            <person name="Shea T."/>
            <person name="Sisk P."/>
            <person name="Sykes S."/>
            <person name="Wortman J."/>
            <person name="Nusbaum C."/>
            <person name="Birren B."/>
        </authorList>
    </citation>
    <scope>NUCLEOTIDE SEQUENCE [LARGE SCALE GENOMIC DNA]</scope>
    <source>
        <strain evidence="9 10">3_1_6</strain>
    </source>
</reference>
<feature type="binding site" description="axial binding residue" evidence="6">
    <location>
        <position position="54"/>
    </location>
    <ligand>
        <name>heme c</name>
        <dbReference type="ChEBI" id="CHEBI:61717"/>
        <label>3</label>
    </ligand>
    <ligandPart>
        <name>Fe</name>
        <dbReference type="ChEBI" id="CHEBI:18248"/>
    </ligandPart>
</feature>
<dbReference type="PRINTS" id="PR00609">
    <property type="entry name" value="CYTOCHROMEC3"/>
</dbReference>
<dbReference type="eggNOG" id="ENOG503407D">
    <property type="taxonomic scope" value="Bacteria"/>
</dbReference>
<evidence type="ECO:0000256" key="6">
    <source>
        <dbReference type="PIRSR" id="PIRSR602322-1"/>
    </source>
</evidence>
<dbReference type="OrthoDB" id="5418612at2"/>
<feature type="binding site" description="axial binding residue" evidence="6">
    <location>
        <position position="59"/>
    </location>
    <ligand>
        <name>heme c</name>
        <dbReference type="ChEBI" id="CHEBI:61717"/>
        <label>1</label>
    </ligand>
    <ligandPart>
        <name>Fe</name>
        <dbReference type="ChEBI" id="CHEBI:18248"/>
    </ligandPart>
</feature>
<evidence type="ECO:0000256" key="4">
    <source>
        <dbReference type="ARBA" id="ARBA00022982"/>
    </source>
</evidence>
<dbReference type="InterPro" id="IPR020942">
    <property type="entry name" value="Cyt_c_III_dom"/>
</dbReference>
<dbReference type="Proteomes" id="UP000006034">
    <property type="component" value="Unassembled WGS sequence"/>
</dbReference>
<feature type="binding site" description="axial binding residue" evidence="6">
    <location>
        <position position="132"/>
    </location>
    <ligand>
        <name>heme c</name>
        <dbReference type="ChEBI" id="CHEBI:61717"/>
        <label>1</label>
    </ligand>
    <ligandPart>
        <name>Fe</name>
        <dbReference type="ChEBI" id="CHEBI:18248"/>
    </ligandPart>
</feature>
<evidence type="ECO:0000256" key="7">
    <source>
        <dbReference type="SAM" id="SignalP"/>
    </source>
</evidence>
<comment type="caution">
    <text evidence="9">The sequence shown here is derived from an EMBL/GenBank/DDBJ whole genome shotgun (WGS) entry which is preliminary data.</text>
</comment>
<feature type="binding site" description="axial binding residue" evidence="6">
    <location>
        <position position="111"/>
    </location>
    <ligand>
        <name>heme c</name>
        <dbReference type="ChEBI" id="CHEBI:61717"/>
        <label>1</label>
    </ligand>
    <ligandPart>
        <name>Fe</name>
        <dbReference type="ChEBI" id="CHEBI:18248"/>
    </ligandPart>
</feature>
<proteinExistence type="predicted"/>
<dbReference type="EMBL" id="ADCP02000001">
    <property type="protein sequence ID" value="EFV44940.1"/>
    <property type="molecule type" value="Genomic_DNA"/>
</dbReference>
<evidence type="ECO:0000256" key="1">
    <source>
        <dbReference type="ARBA" id="ARBA00022448"/>
    </source>
</evidence>